<comment type="catalytic activity">
    <reaction evidence="1 7">
        <text>Cleavage of hydrophobic, N-terminal signal or leader sequences from secreted and periplasmic proteins.</text>
        <dbReference type="EC" id="3.4.21.89"/>
    </reaction>
</comment>
<dbReference type="EC" id="3.4.21.89" evidence="4 7"/>
<gene>
    <name evidence="10" type="ORF">GCM10009550_39680</name>
</gene>
<keyword evidence="6 7" id="KW-0378">Hydrolase</keyword>
<dbReference type="InterPro" id="IPR036286">
    <property type="entry name" value="LexA/Signal_pep-like_sf"/>
</dbReference>
<dbReference type="Gene3D" id="2.10.109.10">
    <property type="entry name" value="Umud Fragment, subunit A"/>
    <property type="match status" value="1"/>
</dbReference>
<protein>
    <recommendedName>
        <fullName evidence="4 7">Signal peptidase I</fullName>
        <ecNumber evidence="4 7">3.4.21.89</ecNumber>
    </recommendedName>
</protein>
<keyword evidence="11" id="KW-1185">Reference proteome</keyword>
<evidence type="ECO:0000256" key="1">
    <source>
        <dbReference type="ARBA" id="ARBA00000677"/>
    </source>
</evidence>
<dbReference type="CDD" id="cd06530">
    <property type="entry name" value="S26_SPase_I"/>
    <property type="match status" value="1"/>
</dbReference>
<dbReference type="NCBIfam" id="TIGR02227">
    <property type="entry name" value="sigpep_I_bact"/>
    <property type="match status" value="1"/>
</dbReference>
<evidence type="ECO:0000256" key="8">
    <source>
        <dbReference type="SAM" id="MobiDB-lite"/>
    </source>
</evidence>
<feature type="compositionally biased region" description="Low complexity" evidence="8">
    <location>
        <begin position="16"/>
        <end position="50"/>
    </location>
</feature>
<dbReference type="Pfam" id="PF10502">
    <property type="entry name" value="Peptidase_S26"/>
    <property type="match status" value="1"/>
</dbReference>
<evidence type="ECO:0000259" key="9">
    <source>
        <dbReference type="Pfam" id="PF10502"/>
    </source>
</evidence>
<name>A0ABP4BX31_9ACTN</name>
<dbReference type="Proteomes" id="UP001500665">
    <property type="component" value="Unassembled WGS sequence"/>
</dbReference>
<dbReference type="PROSITE" id="PS00501">
    <property type="entry name" value="SPASE_I_1"/>
    <property type="match status" value="1"/>
</dbReference>
<evidence type="ECO:0000313" key="11">
    <source>
        <dbReference type="Proteomes" id="UP001500665"/>
    </source>
</evidence>
<evidence type="ECO:0000256" key="7">
    <source>
        <dbReference type="RuleBase" id="RU362042"/>
    </source>
</evidence>
<dbReference type="InterPro" id="IPR019533">
    <property type="entry name" value="Peptidase_S26"/>
</dbReference>
<feature type="domain" description="Peptidase S26" evidence="9">
    <location>
        <begin position="74"/>
        <end position="273"/>
    </location>
</feature>
<feature type="region of interest" description="Disordered" evidence="8">
    <location>
        <begin position="1"/>
        <end position="68"/>
    </location>
</feature>
<dbReference type="InterPro" id="IPR019758">
    <property type="entry name" value="Pept_S26A_signal_pept_1_CS"/>
</dbReference>
<evidence type="ECO:0000256" key="5">
    <source>
        <dbReference type="ARBA" id="ARBA00022670"/>
    </source>
</evidence>
<comment type="subcellular location">
    <subcellularLocation>
        <location evidence="2">Cell membrane</location>
        <topology evidence="2">Single-pass type II membrane protein</topology>
    </subcellularLocation>
    <subcellularLocation>
        <location evidence="7">Membrane</location>
        <topology evidence="7">Single-pass type II membrane protein</topology>
    </subcellularLocation>
</comment>
<organism evidence="10 11">
    <name type="scientific">Actinocorallia libanotica</name>
    <dbReference type="NCBI Taxonomy" id="46162"/>
    <lineage>
        <taxon>Bacteria</taxon>
        <taxon>Bacillati</taxon>
        <taxon>Actinomycetota</taxon>
        <taxon>Actinomycetes</taxon>
        <taxon>Streptosporangiales</taxon>
        <taxon>Thermomonosporaceae</taxon>
        <taxon>Actinocorallia</taxon>
    </lineage>
</organism>
<evidence type="ECO:0000256" key="2">
    <source>
        <dbReference type="ARBA" id="ARBA00004401"/>
    </source>
</evidence>
<accession>A0ABP4BX31</accession>
<dbReference type="PRINTS" id="PR00727">
    <property type="entry name" value="LEADERPTASE"/>
</dbReference>
<dbReference type="PANTHER" id="PTHR43390:SF1">
    <property type="entry name" value="CHLOROPLAST PROCESSING PEPTIDASE"/>
    <property type="match status" value="1"/>
</dbReference>
<reference evidence="11" key="1">
    <citation type="journal article" date="2019" name="Int. J. Syst. Evol. Microbiol.">
        <title>The Global Catalogue of Microorganisms (GCM) 10K type strain sequencing project: providing services to taxonomists for standard genome sequencing and annotation.</title>
        <authorList>
            <consortium name="The Broad Institute Genomics Platform"/>
            <consortium name="The Broad Institute Genome Sequencing Center for Infectious Disease"/>
            <person name="Wu L."/>
            <person name="Ma J."/>
        </authorList>
    </citation>
    <scope>NUCLEOTIDE SEQUENCE [LARGE SCALE GENOMIC DNA]</scope>
    <source>
        <strain evidence="11">JCM 10696</strain>
    </source>
</reference>
<dbReference type="InterPro" id="IPR019756">
    <property type="entry name" value="Pept_S26A_signal_pept_1_Ser-AS"/>
</dbReference>
<evidence type="ECO:0000256" key="6">
    <source>
        <dbReference type="ARBA" id="ARBA00022801"/>
    </source>
</evidence>
<comment type="caution">
    <text evidence="7">Lacks conserved residue(s) required for the propagation of feature annotation.</text>
</comment>
<comment type="similarity">
    <text evidence="3 7">Belongs to the peptidase S26 family.</text>
</comment>
<dbReference type="InterPro" id="IPR000223">
    <property type="entry name" value="Pept_S26A_signal_pept_1"/>
</dbReference>
<evidence type="ECO:0000256" key="3">
    <source>
        <dbReference type="ARBA" id="ARBA00009370"/>
    </source>
</evidence>
<keyword evidence="7" id="KW-0472">Membrane</keyword>
<dbReference type="SUPFAM" id="SSF51306">
    <property type="entry name" value="LexA/Signal peptidase"/>
    <property type="match status" value="1"/>
</dbReference>
<evidence type="ECO:0000256" key="4">
    <source>
        <dbReference type="ARBA" id="ARBA00013208"/>
    </source>
</evidence>
<dbReference type="PROSITE" id="PS00761">
    <property type="entry name" value="SPASE_I_3"/>
    <property type="match status" value="1"/>
</dbReference>
<proteinExistence type="inferred from homology"/>
<keyword evidence="5 7" id="KW-0645">Protease</keyword>
<keyword evidence="7" id="KW-1133">Transmembrane helix</keyword>
<feature type="transmembrane region" description="Helical" evidence="7">
    <location>
        <begin position="293"/>
        <end position="315"/>
    </location>
</feature>
<evidence type="ECO:0000313" key="10">
    <source>
        <dbReference type="EMBL" id="GAA0955233.1"/>
    </source>
</evidence>
<feature type="transmembrane region" description="Helical" evidence="7">
    <location>
        <begin position="77"/>
        <end position="99"/>
    </location>
</feature>
<keyword evidence="7" id="KW-0812">Transmembrane</keyword>
<dbReference type="PANTHER" id="PTHR43390">
    <property type="entry name" value="SIGNAL PEPTIDASE I"/>
    <property type="match status" value="1"/>
</dbReference>
<comment type="caution">
    <text evidence="10">The sequence shown here is derived from an EMBL/GenBank/DDBJ whole genome shotgun (WGS) entry which is preliminary data.</text>
</comment>
<sequence length="323" mass="34253">MRSETEGPAPGEPESARTAGGAASAGADDFAGEAGTAGSAGDAAGSTGASEGDEGAKRKRRKRSSDGSSSFWRELPILIGVALVLALVIKSFVVQAFYIPSASMESTLQIGDRVLVNKLVYRMRDIERGDIVVFSGLDSWDPAVPGSEPANPVLRGLRSVGTAFGLVAGEKDYIKRVIGLPGDHVVCCEAATGRVTVNGIPLDETSYLYTDPDTGEQNVPSAMKFDVVVPPERLWVMGDHREVSWDSRGHQADSGSGTIPLKSVVGRAFVIIWPVSHWRVLEIPATFHQPGLGGTALSALPMTLGLAAATPVVWLRRRPRRRP</sequence>
<dbReference type="EMBL" id="BAAAHH010000016">
    <property type="protein sequence ID" value="GAA0955233.1"/>
    <property type="molecule type" value="Genomic_DNA"/>
</dbReference>